<evidence type="ECO:0000313" key="3">
    <source>
        <dbReference type="Proteomes" id="UP001428341"/>
    </source>
</evidence>
<dbReference type="EMBL" id="JBCGBO010000003">
    <property type="protein sequence ID" value="KAK9213698.1"/>
    <property type="molecule type" value="Genomic_DNA"/>
</dbReference>
<gene>
    <name evidence="2" type="ORF">WN944_005683</name>
</gene>
<accession>A0AAP0MK97</accession>
<evidence type="ECO:0000256" key="1">
    <source>
        <dbReference type="SAM" id="SignalP"/>
    </source>
</evidence>
<sequence>MAQSNFKIFIAMALLFVSDGAISIFVSNEDSTRSSAIAIEDLVNRFAISIECSPCDHALSSDCQPSVVTSSVFVFSGISEFSIIDLNASI</sequence>
<dbReference type="AlphaFoldDB" id="A0AAP0MK97"/>
<name>A0AAP0MK97_9ROSI</name>
<feature type="signal peptide" evidence="1">
    <location>
        <begin position="1"/>
        <end position="23"/>
    </location>
</feature>
<keyword evidence="1" id="KW-0732">Signal</keyword>
<organism evidence="2 3">
    <name type="scientific">Citrus x changshan-huyou</name>
    <dbReference type="NCBI Taxonomy" id="2935761"/>
    <lineage>
        <taxon>Eukaryota</taxon>
        <taxon>Viridiplantae</taxon>
        <taxon>Streptophyta</taxon>
        <taxon>Embryophyta</taxon>
        <taxon>Tracheophyta</taxon>
        <taxon>Spermatophyta</taxon>
        <taxon>Magnoliopsida</taxon>
        <taxon>eudicotyledons</taxon>
        <taxon>Gunneridae</taxon>
        <taxon>Pentapetalae</taxon>
        <taxon>rosids</taxon>
        <taxon>malvids</taxon>
        <taxon>Sapindales</taxon>
        <taxon>Rutaceae</taxon>
        <taxon>Aurantioideae</taxon>
        <taxon>Citrus</taxon>
    </lineage>
</organism>
<evidence type="ECO:0000313" key="2">
    <source>
        <dbReference type="EMBL" id="KAK9213698.1"/>
    </source>
</evidence>
<protein>
    <submittedName>
        <fullName evidence="2">Uncharacterized protein</fullName>
    </submittedName>
</protein>
<keyword evidence="3" id="KW-1185">Reference proteome</keyword>
<feature type="chain" id="PRO_5042824045" evidence="1">
    <location>
        <begin position="24"/>
        <end position="90"/>
    </location>
</feature>
<proteinExistence type="predicted"/>
<dbReference type="Proteomes" id="UP001428341">
    <property type="component" value="Unassembled WGS sequence"/>
</dbReference>
<reference evidence="2 3" key="1">
    <citation type="submission" date="2024-05" db="EMBL/GenBank/DDBJ databases">
        <title>Haplotype-resolved chromosome-level genome assembly of Huyou (Citrus changshanensis).</title>
        <authorList>
            <person name="Miao C."/>
            <person name="Chen W."/>
            <person name="Wu Y."/>
            <person name="Wang L."/>
            <person name="Zhao S."/>
            <person name="Grierson D."/>
            <person name="Xu C."/>
            <person name="Chen K."/>
        </authorList>
    </citation>
    <scope>NUCLEOTIDE SEQUENCE [LARGE SCALE GENOMIC DNA]</scope>
    <source>
        <strain evidence="2">01-14</strain>
        <tissue evidence="2">Leaf</tissue>
    </source>
</reference>
<comment type="caution">
    <text evidence="2">The sequence shown here is derived from an EMBL/GenBank/DDBJ whole genome shotgun (WGS) entry which is preliminary data.</text>
</comment>